<organism evidence="2 3">
    <name type="scientific">Lepraria neglecta</name>
    <dbReference type="NCBI Taxonomy" id="209136"/>
    <lineage>
        <taxon>Eukaryota</taxon>
        <taxon>Fungi</taxon>
        <taxon>Dikarya</taxon>
        <taxon>Ascomycota</taxon>
        <taxon>Pezizomycotina</taxon>
        <taxon>Lecanoromycetes</taxon>
        <taxon>OSLEUM clade</taxon>
        <taxon>Lecanoromycetidae</taxon>
        <taxon>Lecanorales</taxon>
        <taxon>Lecanorineae</taxon>
        <taxon>Stereocaulaceae</taxon>
        <taxon>Lepraria</taxon>
    </lineage>
</organism>
<dbReference type="SUPFAM" id="SSF63380">
    <property type="entry name" value="Riboflavin synthase domain-like"/>
    <property type="match status" value="1"/>
</dbReference>
<name>A0AAD9ZBI6_9LECA</name>
<dbReference type="SUPFAM" id="SSF52343">
    <property type="entry name" value="Ferredoxin reductase-like, C-terminal NADP-linked domain"/>
    <property type="match status" value="1"/>
</dbReference>
<dbReference type="Gene3D" id="2.40.30.10">
    <property type="entry name" value="Translation factors"/>
    <property type="match status" value="1"/>
</dbReference>
<sequence>MIHTRPISFHEGERKIQRLLHVPSQDNPTSPGLTLDATRLLHLSSLIAIGTIDSEGRPWTTLLGGEPGFARSLGQSIIGIKTLVDRKHDPVIDVLVGGQQDGEVQEVGNGGRIVSALVIHLATRDRIKLWGKMVAGALGHHGPEAEEEEDGAAEVQLVFAIQQSLRNCPKYLNKKNIIPARPEPVLLSDSPILCDRALELLAKADMFFISSHHELNMGTNHRGGPPGFVRVEKNDRSGTVLVYPELSGNRLYQTLGNLYTNPRAGMIFPDFDTGDALYVTGTTEIAIGKDAAAVLPRSNVVVKIHVVAARFVQRSLAFHGELGERSPYNPPVRFLPTERAQALPDVQAKNSKVAYANLLARDLLTPTIARFKFGVTDPEAAGRWKPGQYVALAFEDELSLGYSHMRDDDPKSLNDDYVRTFTVSSSPGGPRGSPSPCGKLPDDEFEVTIRNVGAVTDFMFRQNIRAGLEVPLKGFGGTFTIEQGPMEIVPFVAGGIGITPLLAHLPLLDLNRIRLFWTVNVRDIGLVLDVFSRCPSLAPSTRVFVSRLDELSPAESQETIEKLERSGAHVNTRRMLASDVEGHQELSSTWYLCAGAPLRKSLLMWLSGRKVLYEDFNY</sequence>
<keyword evidence="3" id="KW-1185">Reference proteome</keyword>
<comment type="caution">
    <text evidence="2">The sequence shown here is derived from an EMBL/GenBank/DDBJ whole genome shotgun (WGS) entry which is preliminary data.</text>
</comment>
<dbReference type="EMBL" id="JASNWA010000006">
    <property type="protein sequence ID" value="KAK3175159.1"/>
    <property type="molecule type" value="Genomic_DNA"/>
</dbReference>
<feature type="domain" description="FAD-binding FR-type" evidence="1">
    <location>
        <begin position="351"/>
        <end position="482"/>
    </location>
</feature>
<dbReference type="PROSITE" id="PS51384">
    <property type="entry name" value="FAD_FR"/>
    <property type="match status" value="1"/>
</dbReference>
<dbReference type="InterPro" id="IPR017938">
    <property type="entry name" value="Riboflavin_synthase-like_b-brl"/>
</dbReference>
<evidence type="ECO:0000313" key="3">
    <source>
        <dbReference type="Proteomes" id="UP001276659"/>
    </source>
</evidence>
<accession>A0AAD9ZBI6</accession>
<reference evidence="2" key="1">
    <citation type="submission" date="2022-11" db="EMBL/GenBank/DDBJ databases">
        <title>Chromosomal genome sequence assembly and mating type (MAT) locus characterization of the leprose asexual lichenized fungus Lepraria neglecta (Nyl.) Erichsen.</title>
        <authorList>
            <person name="Allen J.L."/>
            <person name="Pfeffer B."/>
        </authorList>
    </citation>
    <scope>NUCLEOTIDE SEQUENCE</scope>
    <source>
        <strain evidence="2">Allen 5258</strain>
    </source>
</reference>
<dbReference type="InterPro" id="IPR017927">
    <property type="entry name" value="FAD-bd_FR_type"/>
</dbReference>
<proteinExistence type="predicted"/>
<dbReference type="Gene3D" id="2.30.110.10">
    <property type="entry name" value="Electron Transport, Fmn-binding Protein, Chain A"/>
    <property type="match status" value="1"/>
</dbReference>
<evidence type="ECO:0000313" key="2">
    <source>
        <dbReference type="EMBL" id="KAK3175159.1"/>
    </source>
</evidence>
<gene>
    <name evidence="2" type="ORF">OEA41_002405</name>
</gene>
<dbReference type="GO" id="GO:0016491">
    <property type="term" value="F:oxidoreductase activity"/>
    <property type="evidence" value="ECO:0007669"/>
    <property type="project" value="InterPro"/>
</dbReference>
<dbReference type="InterPro" id="IPR012349">
    <property type="entry name" value="Split_barrel_FMN-bd"/>
</dbReference>
<dbReference type="PANTHER" id="PTHR42815:SF2">
    <property type="entry name" value="FAD-BINDING, PUTATIVE (AFU_ORTHOLOGUE AFUA_6G07600)-RELATED"/>
    <property type="match status" value="1"/>
</dbReference>
<dbReference type="Proteomes" id="UP001276659">
    <property type="component" value="Unassembled WGS sequence"/>
</dbReference>
<evidence type="ECO:0000259" key="1">
    <source>
        <dbReference type="PROSITE" id="PS51384"/>
    </source>
</evidence>
<dbReference type="PANTHER" id="PTHR42815">
    <property type="entry name" value="FAD-BINDING, PUTATIVE (AFU_ORTHOLOGUE AFUA_6G07600)-RELATED"/>
    <property type="match status" value="1"/>
</dbReference>
<protein>
    <recommendedName>
        <fullName evidence="1">FAD-binding FR-type domain-containing protein</fullName>
    </recommendedName>
</protein>
<dbReference type="AlphaFoldDB" id="A0AAD9ZBI6"/>
<dbReference type="InterPro" id="IPR039261">
    <property type="entry name" value="FNR_nucleotide-bd"/>
</dbReference>